<evidence type="ECO:0000313" key="7">
    <source>
        <dbReference type="EMBL" id="ARU16888.1"/>
    </source>
</evidence>
<protein>
    <submittedName>
        <fullName evidence="7">MFS transporter</fullName>
    </submittedName>
</protein>
<gene>
    <name evidence="7" type="ORF">A9D14_12830</name>
</gene>
<feature type="domain" description="NnrU" evidence="6">
    <location>
        <begin position="8"/>
        <end position="220"/>
    </location>
</feature>
<evidence type="ECO:0000259" key="6">
    <source>
        <dbReference type="Pfam" id="PF07298"/>
    </source>
</evidence>
<feature type="transmembrane region" description="Helical" evidence="5">
    <location>
        <begin position="146"/>
        <end position="163"/>
    </location>
</feature>
<dbReference type="AlphaFoldDB" id="A0A1Z1FDI1"/>
<dbReference type="EMBL" id="CP019602">
    <property type="protein sequence ID" value="ARU16888.1"/>
    <property type="molecule type" value="Genomic_DNA"/>
</dbReference>
<evidence type="ECO:0000256" key="3">
    <source>
        <dbReference type="ARBA" id="ARBA00022989"/>
    </source>
</evidence>
<feature type="transmembrane region" description="Helical" evidence="5">
    <location>
        <begin position="39"/>
        <end position="61"/>
    </location>
</feature>
<dbReference type="Proteomes" id="UP000195807">
    <property type="component" value="Chromosome"/>
</dbReference>
<comment type="subcellular location">
    <subcellularLocation>
        <location evidence="1">Membrane</location>
        <topology evidence="1">Multi-pass membrane protein</topology>
    </subcellularLocation>
</comment>
<dbReference type="RefSeq" id="WP_066847097.1">
    <property type="nucleotide sequence ID" value="NZ_CP019602.1"/>
</dbReference>
<dbReference type="InterPro" id="IPR009915">
    <property type="entry name" value="NnrU_dom"/>
</dbReference>
<evidence type="ECO:0000256" key="5">
    <source>
        <dbReference type="SAM" id="Phobius"/>
    </source>
</evidence>
<dbReference type="OrthoDB" id="7828645at2"/>
<feature type="transmembrane region" description="Helical" evidence="5">
    <location>
        <begin position="199"/>
        <end position="224"/>
    </location>
</feature>
<keyword evidence="8" id="KW-1185">Reference proteome</keyword>
<evidence type="ECO:0000256" key="1">
    <source>
        <dbReference type="ARBA" id="ARBA00004141"/>
    </source>
</evidence>
<feature type="transmembrane region" description="Helical" evidence="5">
    <location>
        <begin position="73"/>
        <end position="95"/>
    </location>
</feature>
<dbReference type="GO" id="GO:0016020">
    <property type="term" value="C:membrane"/>
    <property type="evidence" value="ECO:0007669"/>
    <property type="project" value="UniProtKB-SubCell"/>
</dbReference>
<evidence type="ECO:0000313" key="8">
    <source>
        <dbReference type="Proteomes" id="UP000195807"/>
    </source>
</evidence>
<dbReference type="Pfam" id="PF07298">
    <property type="entry name" value="NnrU"/>
    <property type="match status" value="1"/>
</dbReference>
<organism evidence="7 8">
    <name type="scientific">Croceicoccus marinus</name>
    <dbReference type="NCBI Taxonomy" id="450378"/>
    <lineage>
        <taxon>Bacteria</taxon>
        <taxon>Pseudomonadati</taxon>
        <taxon>Pseudomonadota</taxon>
        <taxon>Alphaproteobacteria</taxon>
        <taxon>Sphingomonadales</taxon>
        <taxon>Erythrobacteraceae</taxon>
        <taxon>Croceicoccus</taxon>
    </lineage>
</organism>
<proteinExistence type="predicted"/>
<dbReference type="STRING" id="450378.GCA_001661675_02574"/>
<evidence type="ECO:0000256" key="4">
    <source>
        <dbReference type="ARBA" id="ARBA00023136"/>
    </source>
</evidence>
<reference evidence="7 8" key="1">
    <citation type="submission" date="2017-01" db="EMBL/GenBank/DDBJ databases">
        <title>Complete genome sequence of esterase-producing bacterium Croceicoccus marinus E4A9.</title>
        <authorList>
            <person name="Wu Y.-H."/>
            <person name="Cheng H."/>
            <person name="Xu L."/>
            <person name="Huo Y.-Y."/>
            <person name="Wang C.-S."/>
            <person name="Xu X.-W."/>
        </authorList>
    </citation>
    <scope>NUCLEOTIDE SEQUENCE [LARGE SCALE GENOMIC DNA]</scope>
    <source>
        <strain evidence="7 8">E4A9</strain>
    </source>
</reference>
<feature type="transmembrane region" description="Helical" evidence="5">
    <location>
        <begin position="115"/>
        <end position="134"/>
    </location>
</feature>
<dbReference type="Gene3D" id="1.20.120.1630">
    <property type="match status" value="1"/>
</dbReference>
<accession>A0A1Z1FDI1</accession>
<keyword evidence="2 5" id="KW-0812">Transmembrane</keyword>
<keyword evidence="3 5" id="KW-1133">Transmembrane helix</keyword>
<evidence type="ECO:0000256" key="2">
    <source>
        <dbReference type="ARBA" id="ARBA00022692"/>
    </source>
</evidence>
<dbReference type="KEGG" id="cman:A9D14_12830"/>
<sequence length="228" mass="24604">MDLRLSFLLSAAIVFVGSHVILSQSLRRPLVGLLGQAGFMAVYSIVAVVTLGWAVFAFGAAPRGPYAWEPYSLWAWIAAMALTYLALLLFIGSLSGNPAAPSPRAAELAASKQPAGVFAVTRHPMMWGIAIWAFSHILLVPEPRTLFLLGALIVLALGGSAMQDHKKQQQLGEAWTGWQARTSYLPRLSGFASVPPVKWLIALALWLAINWLHLPLGGVAAGLWRWVG</sequence>
<keyword evidence="4 5" id="KW-0472">Membrane</keyword>
<name>A0A1Z1FDI1_9SPHN</name>